<proteinExistence type="predicted"/>
<reference evidence="2 3" key="1">
    <citation type="submission" date="2024-02" db="EMBL/GenBank/DDBJ databases">
        <title>Chromosome-scale genome assembly of the rough periwinkle Littorina saxatilis.</title>
        <authorList>
            <person name="De Jode A."/>
            <person name="Faria R."/>
            <person name="Formenti G."/>
            <person name="Sims Y."/>
            <person name="Smith T.P."/>
            <person name="Tracey A."/>
            <person name="Wood J.M.D."/>
            <person name="Zagrodzka Z.B."/>
            <person name="Johannesson K."/>
            <person name="Butlin R.K."/>
            <person name="Leder E.H."/>
        </authorList>
    </citation>
    <scope>NUCLEOTIDE SEQUENCE [LARGE SCALE GENOMIC DNA]</scope>
    <source>
        <strain evidence="2">Snail1</strain>
        <tissue evidence="2">Muscle</tissue>
    </source>
</reference>
<protein>
    <submittedName>
        <fullName evidence="2">Uncharacterized protein</fullName>
    </submittedName>
</protein>
<dbReference type="Proteomes" id="UP001374579">
    <property type="component" value="Unassembled WGS sequence"/>
</dbReference>
<evidence type="ECO:0000256" key="1">
    <source>
        <dbReference type="SAM" id="MobiDB-lite"/>
    </source>
</evidence>
<feature type="compositionally biased region" description="Basic residues" evidence="1">
    <location>
        <begin position="156"/>
        <end position="173"/>
    </location>
</feature>
<evidence type="ECO:0000313" key="2">
    <source>
        <dbReference type="EMBL" id="KAK7087152.1"/>
    </source>
</evidence>
<feature type="compositionally biased region" description="Low complexity" evidence="1">
    <location>
        <begin position="1"/>
        <end position="24"/>
    </location>
</feature>
<gene>
    <name evidence="2" type="ORF">V1264_021238</name>
</gene>
<feature type="region of interest" description="Disordered" evidence="1">
    <location>
        <begin position="1"/>
        <end position="27"/>
    </location>
</feature>
<accession>A0AAN9FVA6</accession>
<organism evidence="2 3">
    <name type="scientific">Littorina saxatilis</name>
    <dbReference type="NCBI Taxonomy" id="31220"/>
    <lineage>
        <taxon>Eukaryota</taxon>
        <taxon>Metazoa</taxon>
        <taxon>Spiralia</taxon>
        <taxon>Lophotrochozoa</taxon>
        <taxon>Mollusca</taxon>
        <taxon>Gastropoda</taxon>
        <taxon>Caenogastropoda</taxon>
        <taxon>Littorinimorpha</taxon>
        <taxon>Littorinoidea</taxon>
        <taxon>Littorinidae</taxon>
        <taxon>Littorina</taxon>
    </lineage>
</organism>
<dbReference type="EMBL" id="JBAMIC010004070">
    <property type="protein sequence ID" value="KAK7087152.1"/>
    <property type="molecule type" value="Genomic_DNA"/>
</dbReference>
<sequence>MSVVTEPTTPSSHPSHYPSLSSTPNPHRRLYNHQVNNISISDQPLMLLPKAKVHNDNDDLLRRRMFTVVPDNGLEHLQISAISGSSGWIGEDGRWGGLGGGGGGGGMVGGYGKRPLTAYDYNARTKRKEIKESRSGISESEAESEATRPATSHPLLTRRGKMALLRHRTKRHISSSDRSASVESGLDTPSLADKNSHDVIASDVFDEVSRYNSSEFVAPEHGRHRSSSNSRGVFAAYINNKFQTHDESGNNSSRIVLSSARDSISNQDDVDTLLTSEPHIHDVRTFPDHLDSFADVADAIIGHLRKKKKSDNDESDDVFDDRWHSGHEDGDDCPFCEEFSRATKRRMDRVFGGTESFLGWIFSKWGKVSTETGSSPSGAR</sequence>
<keyword evidence="3" id="KW-1185">Reference proteome</keyword>
<dbReference type="AlphaFoldDB" id="A0AAN9FVA6"/>
<comment type="caution">
    <text evidence="2">The sequence shown here is derived from an EMBL/GenBank/DDBJ whole genome shotgun (WGS) entry which is preliminary data.</text>
</comment>
<name>A0AAN9FVA6_9CAEN</name>
<feature type="region of interest" description="Disordered" evidence="1">
    <location>
        <begin position="128"/>
        <end position="194"/>
    </location>
</feature>
<evidence type="ECO:0000313" key="3">
    <source>
        <dbReference type="Proteomes" id="UP001374579"/>
    </source>
</evidence>